<dbReference type="PROSITE" id="PS50157">
    <property type="entry name" value="ZINC_FINGER_C2H2_2"/>
    <property type="match status" value="2"/>
</dbReference>
<dbReference type="Pfam" id="PF12874">
    <property type="entry name" value="zf-met"/>
    <property type="match status" value="1"/>
</dbReference>
<reference evidence="9" key="2">
    <citation type="submission" date="2025-09" db="UniProtKB">
        <authorList>
            <consortium name="Ensembl"/>
        </authorList>
    </citation>
    <scope>IDENTIFICATION</scope>
</reference>
<feature type="domain" description="C2H2-type" evidence="8">
    <location>
        <begin position="192"/>
        <end position="219"/>
    </location>
</feature>
<keyword evidence="2" id="KW-0479">Metal-binding</keyword>
<keyword evidence="3" id="KW-0677">Repeat</keyword>
<dbReference type="Pfam" id="PF00096">
    <property type="entry name" value="zf-C2H2"/>
    <property type="match status" value="1"/>
</dbReference>
<evidence type="ECO:0000256" key="5">
    <source>
        <dbReference type="ARBA" id="ARBA00022833"/>
    </source>
</evidence>
<keyword evidence="5" id="KW-0862">Zinc</keyword>
<name>A0A8C6V5I8_9GOBI</name>
<evidence type="ECO:0000256" key="2">
    <source>
        <dbReference type="ARBA" id="ARBA00022723"/>
    </source>
</evidence>
<keyword evidence="6" id="KW-0539">Nucleus</keyword>
<dbReference type="GO" id="GO:0005634">
    <property type="term" value="C:nucleus"/>
    <property type="evidence" value="ECO:0007669"/>
    <property type="project" value="UniProtKB-SubCell"/>
</dbReference>
<dbReference type="Gene3D" id="3.30.160.60">
    <property type="entry name" value="Classic Zinc Finger"/>
    <property type="match status" value="3"/>
</dbReference>
<dbReference type="SUPFAM" id="SSF57667">
    <property type="entry name" value="beta-beta-alpha zinc fingers"/>
    <property type="match status" value="2"/>
</dbReference>
<keyword evidence="4 7" id="KW-0863">Zinc-finger</keyword>
<dbReference type="FunFam" id="3.30.160.60:FF:000446">
    <property type="entry name" value="Zinc finger protein"/>
    <property type="match status" value="1"/>
</dbReference>
<dbReference type="PANTHER" id="PTHR16515:SF49">
    <property type="entry name" value="GASTRULA ZINC FINGER PROTEIN XLCGF49.1-LIKE-RELATED"/>
    <property type="match status" value="1"/>
</dbReference>
<accession>A0A8C6V5I8</accession>
<evidence type="ECO:0000256" key="4">
    <source>
        <dbReference type="ARBA" id="ARBA00022771"/>
    </source>
</evidence>
<protein>
    <recommendedName>
        <fullName evidence="8">C2H2-type domain-containing protein</fullName>
    </recommendedName>
</protein>
<evidence type="ECO:0000313" key="9">
    <source>
        <dbReference type="Ensembl" id="ENSNMLP00000045087.1"/>
    </source>
</evidence>
<dbReference type="SMART" id="SM00355">
    <property type="entry name" value="ZnF_C2H2"/>
    <property type="match status" value="2"/>
</dbReference>
<evidence type="ECO:0000256" key="3">
    <source>
        <dbReference type="ARBA" id="ARBA00022737"/>
    </source>
</evidence>
<dbReference type="InterPro" id="IPR036236">
    <property type="entry name" value="Znf_C2H2_sf"/>
</dbReference>
<dbReference type="PANTHER" id="PTHR16515">
    <property type="entry name" value="PR DOMAIN ZINC FINGER PROTEIN"/>
    <property type="match status" value="1"/>
</dbReference>
<dbReference type="AlphaFoldDB" id="A0A8C6V5I8"/>
<evidence type="ECO:0000259" key="8">
    <source>
        <dbReference type="PROSITE" id="PS50157"/>
    </source>
</evidence>
<sequence>MSKSQTLRALVKERLTAAADEICVLFERTIAEYEVELCRSNEENKRKQLLLDSTLNPRVPLHKVEAGALLHSQGPGMNHEITETPEQLPEPVPEILFCVKTEPSLLKEEPKEEEDISPGLQFLLNTEDTWNSSDTDNSEHWGPAFSFSASQMDNLSSAFKSSHGISATVNKRPTSGTDEGAGRTFPDSEITFQCSVCQKRFGSKADLQSHDRVHTGERPFSCPTCQRAFKQKCHLAMHLKRHTGEKPYSCPICKEAFVTRGALKSRIPNRSVLSVNGLLSALDSAACPASSRVDKDLQFIENWL</sequence>
<evidence type="ECO:0000313" key="10">
    <source>
        <dbReference type="Proteomes" id="UP000694523"/>
    </source>
</evidence>
<comment type="subcellular location">
    <subcellularLocation>
        <location evidence="1">Nucleus</location>
    </subcellularLocation>
</comment>
<proteinExistence type="predicted"/>
<keyword evidence="10" id="KW-1185">Reference proteome</keyword>
<dbReference type="Proteomes" id="UP000694523">
    <property type="component" value="Unplaced"/>
</dbReference>
<dbReference type="FunFam" id="3.30.160.60:FF:000145">
    <property type="entry name" value="Zinc finger protein 574"/>
    <property type="match status" value="1"/>
</dbReference>
<dbReference type="FunFam" id="3.30.160.60:FF:000710">
    <property type="entry name" value="Zinc finger protein 768"/>
    <property type="match status" value="1"/>
</dbReference>
<dbReference type="PROSITE" id="PS00028">
    <property type="entry name" value="ZINC_FINGER_C2H2_1"/>
    <property type="match status" value="2"/>
</dbReference>
<evidence type="ECO:0000256" key="6">
    <source>
        <dbReference type="ARBA" id="ARBA00023242"/>
    </source>
</evidence>
<organism evidence="9 10">
    <name type="scientific">Neogobius melanostomus</name>
    <name type="common">round goby</name>
    <dbReference type="NCBI Taxonomy" id="47308"/>
    <lineage>
        <taxon>Eukaryota</taxon>
        <taxon>Metazoa</taxon>
        <taxon>Chordata</taxon>
        <taxon>Craniata</taxon>
        <taxon>Vertebrata</taxon>
        <taxon>Euteleostomi</taxon>
        <taxon>Actinopterygii</taxon>
        <taxon>Neopterygii</taxon>
        <taxon>Teleostei</taxon>
        <taxon>Neoteleostei</taxon>
        <taxon>Acanthomorphata</taxon>
        <taxon>Gobiaria</taxon>
        <taxon>Gobiiformes</taxon>
        <taxon>Gobioidei</taxon>
        <taxon>Gobiidae</taxon>
        <taxon>Benthophilinae</taxon>
        <taxon>Neogobiini</taxon>
        <taxon>Neogobius</taxon>
    </lineage>
</organism>
<dbReference type="GO" id="GO:0010468">
    <property type="term" value="P:regulation of gene expression"/>
    <property type="evidence" value="ECO:0007669"/>
    <property type="project" value="TreeGrafter"/>
</dbReference>
<dbReference type="InterPro" id="IPR050331">
    <property type="entry name" value="Zinc_finger"/>
</dbReference>
<evidence type="ECO:0000256" key="7">
    <source>
        <dbReference type="PROSITE-ProRule" id="PRU00042"/>
    </source>
</evidence>
<dbReference type="InterPro" id="IPR013087">
    <property type="entry name" value="Znf_C2H2_type"/>
</dbReference>
<reference evidence="9" key="1">
    <citation type="submission" date="2025-08" db="UniProtKB">
        <authorList>
            <consortium name="Ensembl"/>
        </authorList>
    </citation>
    <scope>IDENTIFICATION</scope>
</reference>
<dbReference type="Ensembl" id="ENSNMLT00000050029.1">
    <property type="protein sequence ID" value="ENSNMLP00000045087.1"/>
    <property type="gene ID" value="ENSNMLG00000027210.1"/>
</dbReference>
<dbReference type="GO" id="GO:0008270">
    <property type="term" value="F:zinc ion binding"/>
    <property type="evidence" value="ECO:0007669"/>
    <property type="project" value="UniProtKB-KW"/>
</dbReference>
<evidence type="ECO:0000256" key="1">
    <source>
        <dbReference type="ARBA" id="ARBA00004123"/>
    </source>
</evidence>
<feature type="domain" description="C2H2-type" evidence="8">
    <location>
        <begin position="220"/>
        <end position="247"/>
    </location>
</feature>